<dbReference type="SUPFAM" id="SSF54928">
    <property type="entry name" value="RNA-binding domain, RBD"/>
    <property type="match status" value="1"/>
</dbReference>
<dbReference type="CDD" id="cd00590">
    <property type="entry name" value="RRM_SF"/>
    <property type="match status" value="1"/>
</dbReference>
<keyword evidence="2" id="KW-1185">Reference proteome</keyword>
<accession>A0AAD8MMR8</accession>
<dbReference type="AlphaFoldDB" id="A0AAD8MMR8"/>
<protein>
    <recommendedName>
        <fullName evidence="3">RRM domain-containing protein</fullName>
    </recommendedName>
</protein>
<name>A0AAD8MMR8_9APIA</name>
<reference evidence="1" key="2">
    <citation type="submission" date="2023-05" db="EMBL/GenBank/DDBJ databases">
        <authorList>
            <person name="Schelkunov M.I."/>
        </authorList>
    </citation>
    <scope>NUCLEOTIDE SEQUENCE</scope>
    <source>
        <strain evidence="1">Hsosn_3</strain>
        <tissue evidence="1">Leaf</tissue>
    </source>
</reference>
<evidence type="ECO:0000313" key="1">
    <source>
        <dbReference type="EMBL" id="KAK1378244.1"/>
    </source>
</evidence>
<comment type="caution">
    <text evidence="1">The sequence shown here is derived from an EMBL/GenBank/DDBJ whole genome shotgun (WGS) entry which is preliminary data.</text>
</comment>
<dbReference type="EMBL" id="JAUIZM010000006">
    <property type="protein sequence ID" value="KAK1378244.1"/>
    <property type="molecule type" value="Genomic_DNA"/>
</dbReference>
<dbReference type="InterPro" id="IPR012677">
    <property type="entry name" value="Nucleotide-bd_a/b_plait_sf"/>
</dbReference>
<proteinExistence type="predicted"/>
<dbReference type="Gene3D" id="3.30.70.330">
    <property type="match status" value="1"/>
</dbReference>
<dbReference type="Proteomes" id="UP001237642">
    <property type="component" value="Unassembled WGS sequence"/>
</dbReference>
<dbReference type="GO" id="GO:0003676">
    <property type="term" value="F:nucleic acid binding"/>
    <property type="evidence" value="ECO:0007669"/>
    <property type="project" value="InterPro"/>
</dbReference>
<evidence type="ECO:0000313" key="2">
    <source>
        <dbReference type="Proteomes" id="UP001237642"/>
    </source>
</evidence>
<organism evidence="1 2">
    <name type="scientific">Heracleum sosnowskyi</name>
    <dbReference type="NCBI Taxonomy" id="360622"/>
    <lineage>
        <taxon>Eukaryota</taxon>
        <taxon>Viridiplantae</taxon>
        <taxon>Streptophyta</taxon>
        <taxon>Embryophyta</taxon>
        <taxon>Tracheophyta</taxon>
        <taxon>Spermatophyta</taxon>
        <taxon>Magnoliopsida</taxon>
        <taxon>eudicotyledons</taxon>
        <taxon>Gunneridae</taxon>
        <taxon>Pentapetalae</taxon>
        <taxon>asterids</taxon>
        <taxon>campanulids</taxon>
        <taxon>Apiales</taxon>
        <taxon>Apiaceae</taxon>
        <taxon>Apioideae</taxon>
        <taxon>apioid superclade</taxon>
        <taxon>Tordylieae</taxon>
        <taxon>Tordyliinae</taxon>
        <taxon>Heracleum</taxon>
    </lineage>
</organism>
<dbReference type="InterPro" id="IPR035979">
    <property type="entry name" value="RBD_domain_sf"/>
</dbReference>
<gene>
    <name evidence="1" type="ORF">POM88_024988</name>
</gene>
<reference evidence="1" key="1">
    <citation type="submission" date="2023-02" db="EMBL/GenBank/DDBJ databases">
        <title>Genome of toxic invasive species Heracleum sosnowskyi carries increased number of genes despite the absence of recent whole-genome duplications.</title>
        <authorList>
            <person name="Schelkunov M."/>
            <person name="Shtratnikova V."/>
            <person name="Makarenko M."/>
            <person name="Klepikova A."/>
            <person name="Omelchenko D."/>
            <person name="Novikova G."/>
            <person name="Obukhova E."/>
            <person name="Bogdanov V."/>
            <person name="Penin A."/>
            <person name="Logacheva M."/>
        </authorList>
    </citation>
    <scope>NUCLEOTIDE SEQUENCE</scope>
    <source>
        <strain evidence="1">Hsosn_3</strain>
        <tissue evidence="1">Leaf</tissue>
    </source>
</reference>
<sequence>MWEALDMTHNRSLETRMEKVDKNDKQIKTFAEVVLEGKYKVKNVQLFGVEGDEVVNDKGGKWVKVEKKRINDIILPRKKDRFNNRYGFIFAYNEHEAEQIITRFNDKKIMNKRLVISIAKGVIKKGGERSDRVVKESKVEVVETLSEKLILESILFIDVKEIGRNKFLFSFDDEEIKTYMDWNVLSPWFAEFKEVKEEDLLILRMANMEVIGLPWTAWSENNIRKLVLRRRMSGLGGGETWIPTKESQIR</sequence>
<evidence type="ECO:0008006" key="3">
    <source>
        <dbReference type="Google" id="ProtNLM"/>
    </source>
</evidence>